<dbReference type="InterPro" id="IPR033756">
    <property type="entry name" value="YlxH/NBP35"/>
</dbReference>
<organism evidence="4 5">
    <name type="scientific">Actinomadura physcomitrii</name>
    <dbReference type="NCBI Taxonomy" id="2650748"/>
    <lineage>
        <taxon>Bacteria</taxon>
        <taxon>Bacillati</taxon>
        <taxon>Actinomycetota</taxon>
        <taxon>Actinomycetes</taxon>
        <taxon>Streptosporangiales</taxon>
        <taxon>Thermomonosporaceae</taxon>
        <taxon>Actinomadura</taxon>
    </lineage>
</organism>
<protein>
    <submittedName>
        <fullName evidence="4">P-loop NTPase</fullName>
    </submittedName>
</protein>
<evidence type="ECO:0000313" key="4">
    <source>
        <dbReference type="EMBL" id="MWA07070.1"/>
    </source>
</evidence>
<feature type="compositionally biased region" description="Pro residues" evidence="3">
    <location>
        <begin position="93"/>
        <end position="133"/>
    </location>
</feature>
<proteinExistence type="predicted"/>
<dbReference type="Pfam" id="PF10609">
    <property type="entry name" value="ParA"/>
    <property type="match status" value="1"/>
</dbReference>
<gene>
    <name evidence="4" type="ORF">F8568_043385</name>
</gene>
<evidence type="ECO:0000313" key="5">
    <source>
        <dbReference type="Proteomes" id="UP000462055"/>
    </source>
</evidence>
<reference evidence="4" key="1">
    <citation type="submission" date="2019-12" db="EMBL/GenBank/DDBJ databases">
        <title>Actinomadura physcomitrii sp. nov., a novel actinomycete isolated from moss [Physcomitrium sphaericum (Ludw) Fuernr].</title>
        <authorList>
            <person name="Zhuang X."/>
        </authorList>
    </citation>
    <scope>NUCLEOTIDE SEQUENCE [LARGE SCALE GENOMIC DNA]</scope>
    <source>
        <strain evidence="4">LD22</strain>
    </source>
</reference>
<dbReference type="PANTHER" id="PTHR43384:SF13">
    <property type="entry name" value="SLR0110 PROTEIN"/>
    <property type="match status" value="1"/>
</dbReference>
<dbReference type="GO" id="GO:0009898">
    <property type="term" value="C:cytoplasmic side of plasma membrane"/>
    <property type="evidence" value="ECO:0007669"/>
    <property type="project" value="TreeGrafter"/>
</dbReference>
<feature type="region of interest" description="Disordered" evidence="3">
    <location>
        <begin position="90"/>
        <end position="174"/>
    </location>
</feature>
<sequence length="480" mass="50046">MFDVASASELRELSKSGKVGSPAAFMFAPGFEEDLPGAKVNALANGLARSGFTVLVHSSFAERGDVFDTKVITAGKQLNMADLLASLGVAEPAAPPEPPPPPEAWAAPGPPSRSLPASPSGPPPGPAPRPPSGGTPAAPILSSQPRVQGFVNGEPAPGPALVGPSLQPNPPGTGPVNAWAAAAAKPPPAVPLGGGRGRVIAIASAKGGVGKTSTTVNLAVHTARLLHAAGRAGSAIVVDTNFQQADVARYLSLRSPTILDLLQAPDALAPQSVRRHLAYLADIGLYALLGPPDAVSADPATINSALYRRILAVLRQAFDYVFIDTPVAELHHATFTDLILPEADSILVPVEPNRVTLEAARAWLAAVTSAHSPQGTVPAERISLILNRARADVECGPAEVMEMLRGWRFTGVIREDKGWTHAVNTHRLTGHRVRPELAETLQGIMRVVSDDPVFGPPPTMPPTSMSAANRWKKLLALKPR</sequence>
<dbReference type="GO" id="GO:0005829">
    <property type="term" value="C:cytosol"/>
    <property type="evidence" value="ECO:0007669"/>
    <property type="project" value="TreeGrafter"/>
</dbReference>
<keyword evidence="1" id="KW-0547">Nucleotide-binding</keyword>
<evidence type="ECO:0000256" key="2">
    <source>
        <dbReference type="ARBA" id="ARBA00022840"/>
    </source>
</evidence>
<dbReference type="GO" id="GO:0016887">
    <property type="term" value="F:ATP hydrolysis activity"/>
    <property type="evidence" value="ECO:0007669"/>
    <property type="project" value="TreeGrafter"/>
</dbReference>
<evidence type="ECO:0000256" key="1">
    <source>
        <dbReference type="ARBA" id="ARBA00022741"/>
    </source>
</evidence>
<dbReference type="Proteomes" id="UP000462055">
    <property type="component" value="Unassembled WGS sequence"/>
</dbReference>
<dbReference type="InterPro" id="IPR050625">
    <property type="entry name" value="ParA/MinD_ATPase"/>
</dbReference>
<dbReference type="InterPro" id="IPR027417">
    <property type="entry name" value="P-loop_NTPase"/>
</dbReference>
<keyword evidence="2" id="KW-0067">ATP-binding</keyword>
<name>A0A6I4MPY6_9ACTN</name>
<accession>A0A6I4MPY6</accession>
<dbReference type="SUPFAM" id="SSF52540">
    <property type="entry name" value="P-loop containing nucleoside triphosphate hydrolases"/>
    <property type="match status" value="1"/>
</dbReference>
<dbReference type="EMBL" id="WBMS02000062">
    <property type="protein sequence ID" value="MWA07070.1"/>
    <property type="molecule type" value="Genomic_DNA"/>
</dbReference>
<dbReference type="Gene3D" id="3.40.50.300">
    <property type="entry name" value="P-loop containing nucleotide triphosphate hydrolases"/>
    <property type="match status" value="1"/>
</dbReference>
<dbReference type="RefSeq" id="WP_151599979.1">
    <property type="nucleotide sequence ID" value="NZ_WBMS02000062.1"/>
</dbReference>
<evidence type="ECO:0000256" key="3">
    <source>
        <dbReference type="SAM" id="MobiDB-lite"/>
    </source>
</evidence>
<comment type="caution">
    <text evidence="4">The sequence shown here is derived from an EMBL/GenBank/DDBJ whole genome shotgun (WGS) entry which is preliminary data.</text>
</comment>
<dbReference type="GO" id="GO:0051782">
    <property type="term" value="P:negative regulation of cell division"/>
    <property type="evidence" value="ECO:0007669"/>
    <property type="project" value="TreeGrafter"/>
</dbReference>
<dbReference type="AlphaFoldDB" id="A0A6I4MPY6"/>
<dbReference type="GO" id="GO:0005524">
    <property type="term" value="F:ATP binding"/>
    <property type="evidence" value="ECO:0007669"/>
    <property type="project" value="TreeGrafter"/>
</dbReference>
<dbReference type="PANTHER" id="PTHR43384">
    <property type="entry name" value="SEPTUM SITE-DETERMINING PROTEIN MIND HOMOLOG, CHLOROPLASTIC-RELATED"/>
    <property type="match status" value="1"/>
</dbReference>
<keyword evidence="5" id="KW-1185">Reference proteome</keyword>